<keyword evidence="3" id="KW-1003">Cell membrane</keyword>
<evidence type="ECO:0000313" key="10">
    <source>
        <dbReference type="Proteomes" id="UP000018680"/>
    </source>
</evidence>
<feature type="transmembrane region" description="Helical" evidence="7">
    <location>
        <begin position="45"/>
        <end position="74"/>
    </location>
</feature>
<dbReference type="GO" id="GO:0005886">
    <property type="term" value="C:plasma membrane"/>
    <property type="evidence" value="ECO:0007669"/>
    <property type="project" value="UniProtKB-SubCell"/>
</dbReference>
<dbReference type="eggNOG" id="COG0600">
    <property type="taxonomic scope" value="Bacteria"/>
</dbReference>
<protein>
    <submittedName>
        <fullName evidence="9">Taurine transport system permease protein TauC</fullName>
    </submittedName>
</protein>
<evidence type="ECO:0000256" key="4">
    <source>
        <dbReference type="ARBA" id="ARBA00022692"/>
    </source>
</evidence>
<dbReference type="EMBL" id="CP006939">
    <property type="protein sequence ID" value="AHC16352.1"/>
    <property type="molecule type" value="Genomic_DNA"/>
</dbReference>
<dbReference type="STRING" id="1307761.L21SP2_3008"/>
<dbReference type="HOGENOM" id="CLU_046113_1_3_12"/>
<comment type="subcellular location">
    <subcellularLocation>
        <location evidence="1 7">Cell membrane</location>
        <topology evidence="1 7">Multi-pass membrane protein</topology>
    </subcellularLocation>
</comment>
<keyword evidence="4 7" id="KW-0812">Transmembrane</keyword>
<dbReference type="PROSITE" id="PS50928">
    <property type="entry name" value="ABC_TM1"/>
    <property type="match status" value="1"/>
</dbReference>
<dbReference type="PANTHER" id="PTHR30151:SF16">
    <property type="entry name" value="ABC TRANSPORTER PERMEASE PROTEIN"/>
    <property type="match status" value="1"/>
</dbReference>
<evidence type="ECO:0000256" key="6">
    <source>
        <dbReference type="ARBA" id="ARBA00023136"/>
    </source>
</evidence>
<evidence type="ECO:0000256" key="5">
    <source>
        <dbReference type="ARBA" id="ARBA00022989"/>
    </source>
</evidence>
<dbReference type="Gene3D" id="1.10.3720.10">
    <property type="entry name" value="MetI-like"/>
    <property type="match status" value="1"/>
</dbReference>
<gene>
    <name evidence="9" type="ORF">L21SP2_3008</name>
</gene>
<evidence type="ECO:0000256" key="2">
    <source>
        <dbReference type="ARBA" id="ARBA00022448"/>
    </source>
</evidence>
<dbReference type="AlphaFoldDB" id="V5WKJ8"/>
<keyword evidence="5 7" id="KW-1133">Transmembrane helix</keyword>
<accession>V5WKJ8</accession>
<dbReference type="Proteomes" id="UP000018680">
    <property type="component" value="Chromosome"/>
</dbReference>
<keyword evidence="10" id="KW-1185">Reference proteome</keyword>
<proteinExistence type="inferred from homology"/>
<dbReference type="InterPro" id="IPR000515">
    <property type="entry name" value="MetI-like"/>
</dbReference>
<sequence length="242" mass="26397">MAASGLILVALLWQGGSLLLGTELVPSPLSTLRVFLRLLGEGVLLRHAAATLIRLLSAMVLGLMAALPLGIWAGVSRSGNRVISPLLYVLYPVPKIAFLPLFMILFGLGNNSKIILLFSVIVFQLAIASRDGVKSIPVELHRAARVLQLSAFQRFTTLYLPSTLPRVFSALRITVGIGMAVLFLAENYATQYGLGYFIMNNWVMISYPRMFAGILALGLLSSLILLLLDGLQRVVIPWYTSE</sequence>
<dbReference type="Pfam" id="PF00528">
    <property type="entry name" value="BPD_transp_1"/>
    <property type="match status" value="1"/>
</dbReference>
<comment type="similarity">
    <text evidence="7">Belongs to the binding-protein-dependent transport system permease family.</text>
</comment>
<evidence type="ECO:0000256" key="7">
    <source>
        <dbReference type="RuleBase" id="RU363032"/>
    </source>
</evidence>
<feature type="domain" description="ABC transmembrane type-1" evidence="8">
    <location>
        <begin position="48"/>
        <end position="232"/>
    </location>
</feature>
<dbReference type="SUPFAM" id="SSF161098">
    <property type="entry name" value="MetI-like"/>
    <property type="match status" value="1"/>
</dbReference>
<keyword evidence="2 7" id="KW-0813">Transport</keyword>
<evidence type="ECO:0000259" key="8">
    <source>
        <dbReference type="PROSITE" id="PS50928"/>
    </source>
</evidence>
<evidence type="ECO:0000256" key="1">
    <source>
        <dbReference type="ARBA" id="ARBA00004651"/>
    </source>
</evidence>
<feature type="transmembrane region" description="Helical" evidence="7">
    <location>
        <begin position="210"/>
        <end position="228"/>
    </location>
</feature>
<dbReference type="CDD" id="cd06261">
    <property type="entry name" value="TM_PBP2"/>
    <property type="match status" value="1"/>
</dbReference>
<feature type="transmembrane region" description="Helical" evidence="7">
    <location>
        <begin position="170"/>
        <end position="190"/>
    </location>
</feature>
<keyword evidence="6 7" id="KW-0472">Membrane</keyword>
<dbReference type="KEGG" id="slr:L21SP2_3008"/>
<dbReference type="InterPro" id="IPR035906">
    <property type="entry name" value="MetI-like_sf"/>
</dbReference>
<dbReference type="PANTHER" id="PTHR30151">
    <property type="entry name" value="ALKANE SULFONATE ABC TRANSPORTER-RELATED, MEMBRANE SUBUNIT"/>
    <property type="match status" value="1"/>
</dbReference>
<evidence type="ECO:0000256" key="3">
    <source>
        <dbReference type="ARBA" id="ARBA00022475"/>
    </source>
</evidence>
<dbReference type="GO" id="GO:0055085">
    <property type="term" value="P:transmembrane transport"/>
    <property type="evidence" value="ECO:0007669"/>
    <property type="project" value="InterPro"/>
</dbReference>
<organism evidence="9 10">
    <name type="scientific">Salinispira pacifica</name>
    <dbReference type="NCBI Taxonomy" id="1307761"/>
    <lineage>
        <taxon>Bacteria</taxon>
        <taxon>Pseudomonadati</taxon>
        <taxon>Spirochaetota</taxon>
        <taxon>Spirochaetia</taxon>
        <taxon>Spirochaetales</taxon>
        <taxon>Spirochaetaceae</taxon>
        <taxon>Salinispira</taxon>
    </lineage>
</organism>
<feature type="transmembrane region" description="Helical" evidence="7">
    <location>
        <begin position="86"/>
        <end position="108"/>
    </location>
</feature>
<dbReference type="PATRIC" id="fig|1307761.3.peg.2997"/>
<reference evidence="9 10" key="1">
    <citation type="journal article" date="2015" name="Stand. Genomic Sci.">
        <title>Complete genome sequence and description of Salinispira pacifica gen. nov., sp. nov., a novel spirochaete isolated form a hypersaline microbial mat.</title>
        <authorList>
            <person name="Ben Hania W."/>
            <person name="Joseph M."/>
            <person name="Schumann P."/>
            <person name="Bunk B."/>
            <person name="Fiebig A."/>
            <person name="Sproer C."/>
            <person name="Klenk H.P."/>
            <person name="Fardeau M.L."/>
            <person name="Spring S."/>
        </authorList>
    </citation>
    <scope>NUCLEOTIDE SEQUENCE [LARGE SCALE GENOMIC DNA]</scope>
    <source>
        <strain evidence="9 10">L21-RPul-D2</strain>
    </source>
</reference>
<name>V5WKJ8_9SPIO</name>
<evidence type="ECO:0000313" key="9">
    <source>
        <dbReference type="EMBL" id="AHC16352.1"/>
    </source>
</evidence>